<dbReference type="EMBL" id="LGFD01000009">
    <property type="protein sequence ID" value="KUK18029.1"/>
    <property type="molecule type" value="Genomic_DNA"/>
</dbReference>
<dbReference type="GO" id="GO:0016616">
    <property type="term" value="F:oxidoreductase activity, acting on the CH-OH group of donors, NAD or NADP as acceptor"/>
    <property type="evidence" value="ECO:0007669"/>
    <property type="project" value="InterPro"/>
</dbReference>
<dbReference type="AlphaFoldDB" id="A0A101EMC5"/>
<dbReference type="SUPFAM" id="SSF51735">
    <property type="entry name" value="NAD(P)-binding Rossmann-fold domains"/>
    <property type="match status" value="1"/>
</dbReference>
<name>A0A101EMC5_9EURY</name>
<evidence type="ECO:0008006" key="3">
    <source>
        <dbReference type="Google" id="ProtNLM"/>
    </source>
</evidence>
<dbReference type="RefSeq" id="WP_283217387.1">
    <property type="nucleotide sequence ID" value="NZ_LGFD01000009.1"/>
</dbReference>
<evidence type="ECO:0000313" key="1">
    <source>
        <dbReference type="EMBL" id="KUK18029.1"/>
    </source>
</evidence>
<accession>A0A101EMC5</accession>
<reference evidence="2" key="1">
    <citation type="journal article" date="2015" name="MBio">
        <title>Genome-Resolved Metagenomic Analysis Reveals Roles for Candidate Phyla and Other Microbial Community Members in Biogeochemical Transformations in Oil Reservoirs.</title>
        <authorList>
            <person name="Hu P."/>
            <person name="Tom L."/>
            <person name="Singh A."/>
            <person name="Thomas B.C."/>
            <person name="Baker B.J."/>
            <person name="Piceno Y.M."/>
            <person name="Andersen G.L."/>
            <person name="Banfield J.F."/>
        </authorList>
    </citation>
    <scope>NUCLEOTIDE SEQUENCE [LARGE SCALE GENOMIC DNA]</scope>
</reference>
<proteinExistence type="predicted"/>
<dbReference type="InterPro" id="IPR015955">
    <property type="entry name" value="Lactate_DH/Glyco_Ohase_4_C"/>
</dbReference>
<dbReference type="InterPro" id="IPR036291">
    <property type="entry name" value="NAD(P)-bd_dom_sf"/>
</dbReference>
<comment type="caution">
    <text evidence="1">The sequence shown here is derived from an EMBL/GenBank/DDBJ whole genome shotgun (WGS) entry which is preliminary data.</text>
</comment>
<sequence length="374" mass="42093">MDSVFITGLGDIGEHILELLVRVPNVPKIYVGDIKKEESLRKIYSARSGAIHQGFYPKIEFIHLDVNDVERTAGIIQEINPEVIVSSMTLKTWWALEAELPPEVFRRLDKAGFGPWLPWHLTLVYKLMQAVKKSGVEAHVINASFPDAVNVILGKVGLAPAIGLGNCDLFVPELRRIVADKFNVSVKSVSVYLVGHHYLAHALNAYQSTMGCPYYLKIMIDDKDVTKQFNLEKLLVEANKYMPKGVNDHFIVAASGVKNLLAILYDTKELTYSPGPQGLPGGYPVRLSRKGAEVYLPEDITFEDAVRINEEAQKLDGIEEIKDDGTVVLTEKAVTIMEELMGYKYKELKLSECEEKARELLFAYKQLVEKYKRH</sequence>
<dbReference type="PATRIC" id="fig|172049.5.peg.1418"/>
<gene>
    <name evidence="1" type="ORF">XD54_0645</name>
</gene>
<organism evidence="1 2">
    <name type="scientific">Thermococcus sibiricus</name>
    <dbReference type="NCBI Taxonomy" id="172049"/>
    <lineage>
        <taxon>Archaea</taxon>
        <taxon>Methanobacteriati</taxon>
        <taxon>Methanobacteriota</taxon>
        <taxon>Thermococci</taxon>
        <taxon>Thermococcales</taxon>
        <taxon>Thermococcaceae</taxon>
        <taxon>Thermococcus</taxon>
    </lineage>
</organism>
<protein>
    <recommendedName>
        <fullName evidence="3">Saccharopine dehydrogenase NADP binding domain-containing protein</fullName>
    </recommendedName>
</protein>
<dbReference type="SUPFAM" id="SSF56327">
    <property type="entry name" value="LDH C-terminal domain-like"/>
    <property type="match status" value="1"/>
</dbReference>
<dbReference type="Gene3D" id="3.40.50.720">
    <property type="entry name" value="NAD(P)-binding Rossmann-like Domain"/>
    <property type="match status" value="1"/>
</dbReference>
<dbReference type="Proteomes" id="UP000053911">
    <property type="component" value="Unassembled WGS sequence"/>
</dbReference>
<evidence type="ECO:0000313" key="2">
    <source>
        <dbReference type="Proteomes" id="UP000053911"/>
    </source>
</evidence>